<dbReference type="GO" id="GO:0052689">
    <property type="term" value="F:carboxylic ester hydrolase activity"/>
    <property type="evidence" value="ECO:0007669"/>
    <property type="project" value="TreeGrafter"/>
</dbReference>
<dbReference type="SUPFAM" id="SSF53474">
    <property type="entry name" value="alpha/beta-Hydrolases"/>
    <property type="match status" value="1"/>
</dbReference>
<keyword evidence="4" id="KW-1185">Reference proteome</keyword>
<dbReference type="Pfam" id="PF00561">
    <property type="entry name" value="Abhydrolase_1"/>
    <property type="match status" value="1"/>
</dbReference>
<evidence type="ECO:0000313" key="4">
    <source>
        <dbReference type="Proteomes" id="UP000001396"/>
    </source>
</evidence>
<accession>D3BUI0</accession>
<evidence type="ECO:0000259" key="2">
    <source>
        <dbReference type="Pfam" id="PF00561"/>
    </source>
</evidence>
<feature type="compositionally biased region" description="Basic and acidic residues" evidence="1">
    <location>
        <begin position="437"/>
        <end position="454"/>
    </location>
</feature>
<dbReference type="Proteomes" id="UP000001396">
    <property type="component" value="Unassembled WGS sequence"/>
</dbReference>
<comment type="caution">
    <text evidence="3">The sequence shown here is derived from an EMBL/GenBank/DDBJ whole genome shotgun (WGS) entry which is preliminary data.</text>
</comment>
<feature type="compositionally biased region" description="Basic residues" evidence="1">
    <location>
        <begin position="455"/>
        <end position="465"/>
    </location>
</feature>
<dbReference type="AlphaFoldDB" id="D3BUI0"/>
<sequence>MMNFVRRSIQTNSSFISASPYGNNSRSNASNTQIVLFLHGLFGSNENWRISNRLLESRAKESKYNNLELYSLDLRNHGNSMHASTMKLDDLVDDLTVFLRENDILKRKYNENASLVLVGHSLGGKVSMLYSLRHKNDVDGLVCVDVAPTSYVGIHNHNSKFEAMLQATEIFNKSDTTKSKIEQVLESYNLDKGNRLYLLNNLIENKEPENSKFKWRVNLKTLYENQDEMLGFPTDKKIAEKYNYNLLLDEHCGGGVDVAGMATSMLLPTTPKFEKDVLFIGGQDSHYLKEPHNTTISNYFPKHLVELIPGGHFAHVQHARTFTDHLLAYLNKCGNFFFKKPNRIVITNNIKTTMSSNETKLLKPQQRSCENGVDVYTFSSEETTTYVFKDGKVVNQKDCKDLKDCKNTKVDLEKDNDQKMESKDDCILKDEMLKEKEELDMKEDNLENKNNEGKKKNKKKNKKNKQQQQQQQDPNLKSIHVNPEAGKEQFFTGMQKFVHGE</sequence>
<dbReference type="PANTHER" id="PTHR46118">
    <property type="entry name" value="PROTEIN ABHD11"/>
    <property type="match status" value="1"/>
</dbReference>
<protein>
    <recommendedName>
        <fullName evidence="2">AB hydrolase-1 domain-containing protein</fullName>
    </recommendedName>
</protein>
<proteinExistence type="predicted"/>
<dbReference type="FunCoup" id="D3BUI0">
    <property type="interactions" value="69"/>
</dbReference>
<organism evidence="3 4">
    <name type="scientific">Heterostelium pallidum (strain ATCC 26659 / Pp 5 / PN500)</name>
    <name type="common">Cellular slime mold</name>
    <name type="synonym">Polysphondylium pallidum</name>
    <dbReference type="NCBI Taxonomy" id="670386"/>
    <lineage>
        <taxon>Eukaryota</taxon>
        <taxon>Amoebozoa</taxon>
        <taxon>Evosea</taxon>
        <taxon>Eumycetozoa</taxon>
        <taxon>Dictyostelia</taxon>
        <taxon>Acytosteliales</taxon>
        <taxon>Acytosteliaceae</taxon>
        <taxon>Heterostelium</taxon>
    </lineage>
</organism>
<dbReference type="EMBL" id="ADBJ01000060">
    <property type="protein sequence ID" value="EFA74768.1"/>
    <property type="molecule type" value="Genomic_DNA"/>
</dbReference>
<feature type="domain" description="AB hydrolase-1" evidence="2">
    <location>
        <begin position="34"/>
        <end position="318"/>
    </location>
</feature>
<evidence type="ECO:0000313" key="3">
    <source>
        <dbReference type="EMBL" id="EFA74768.1"/>
    </source>
</evidence>
<dbReference type="RefSeq" id="XP_020426902.1">
    <property type="nucleotide sequence ID" value="XM_020582548.1"/>
</dbReference>
<dbReference type="GO" id="GO:0005739">
    <property type="term" value="C:mitochondrion"/>
    <property type="evidence" value="ECO:0007669"/>
    <property type="project" value="TreeGrafter"/>
</dbReference>
<dbReference type="STRING" id="670386.D3BUI0"/>
<dbReference type="PANTHER" id="PTHR46118:SF5">
    <property type="entry name" value="AB HYDROLASE-1 DOMAIN-CONTAINING PROTEIN"/>
    <property type="match status" value="1"/>
</dbReference>
<dbReference type="OMA" id="IHNHNSK"/>
<feature type="region of interest" description="Disordered" evidence="1">
    <location>
        <begin position="437"/>
        <end position="501"/>
    </location>
</feature>
<evidence type="ECO:0000256" key="1">
    <source>
        <dbReference type="SAM" id="MobiDB-lite"/>
    </source>
</evidence>
<dbReference type="Gene3D" id="3.40.50.1820">
    <property type="entry name" value="alpha/beta hydrolase"/>
    <property type="match status" value="1"/>
</dbReference>
<dbReference type="GeneID" id="31367268"/>
<reference evidence="3 4" key="1">
    <citation type="journal article" date="2011" name="Genome Res.">
        <title>Phylogeny-wide analysis of social amoeba genomes highlights ancient origins for complex intercellular communication.</title>
        <authorList>
            <person name="Heidel A.J."/>
            <person name="Lawal H.M."/>
            <person name="Felder M."/>
            <person name="Schilde C."/>
            <person name="Helps N.R."/>
            <person name="Tunggal B."/>
            <person name="Rivero F."/>
            <person name="John U."/>
            <person name="Schleicher M."/>
            <person name="Eichinger L."/>
            <person name="Platzer M."/>
            <person name="Noegel A.A."/>
            <person name="Schaap P."/>
            <person name="Gloeckner G."/>
        </authorList>
    </citation>
    <scope>NUCLEOTIDE SEQUENCE [LARGE SCALE GENOMIC DNA]</scope>
    <source>
        <strain evidence="4">ATCC 26659 / Pp 5 / PN500</strain>
    </source>
</reference>
<dbReference type="InterPro" id="IPR029058">
    <property type="entry name" value="AB_hydrolase_fold"/>
</dbReference>
<name>D3BUI0_HETP5</name>
<dbReference type="InterPro" id="IPR000073">
    <property type="entry name" value="AB_hydrolase_1"/>
</dbReference>
<dbReference type="InParanoid" id="D3BUI0"/>
<gene>
    <name evidence="3" type="ORF">PPL_11800</name>
</gene>